<evidence type="ECO:0000256" key="1">
    <source>
        <dbReference type="SAM" id="SignalP"/>
    </source>
</evidence>
<keyword evidence="3" id="KW-1185">Reference proteome</keyword>
<keyword evidence="1" id="KW-0732">Signal</keyword>
<protein>
    <submittedName>
        <fullName evidence="2">Acyl-thiolase</fullName>
    </submittedName>
</protein>
<dbReference type="Proteomes" id="UP000239899">
    <property type="component" value="Unassembled WGS sequence"/>
</dbReference>
<organism evidence="2 3">
    <name type="scientific">Chlorella sorokiniana</name>
    <name type="common">Freshwater green alga</name>
    <dbReference type="NCBI Taxonomy" id="3076"/>
    <lineage>
        <taxon>Eukaryota</taxon>
        <taxon>Viridiplantae</taxon>
        <taxon>Chlorophyta</taxon>
        <taxon>core chlorophytes</taxon>
        <taxon>Trebouxiophyceae</taxon>
        <taxon>Chlorellales</taxon>
        <taxon>Chlorellaceae</taxon>
        <taxon>Chlorella clade</taxon>
        <taxon>Chlorella</taxon>
    </lineage>
</organism>
<feature type="signal peptide" evidence="1">
    <location>
        <begin position="1"/>
        <end position="20"/>
    </location>
</feature>
<evidence type="ECO:0000313" key="3">
    <source>
        <dbReference type="Proteomes" id="UP000239899"/>
    </source>
</evidence>
<dbReference type="EMBL" id="LHPG02000012">
    <property type="protein sequence ID" value="PRW45045.1"/>
    <property type="molecule type" value="Genomic_DNA"/>
</dbReference>
<gene>
    <name evidence="2" type="ORF">C2E21_6372</name>
</gene>
<proteinExistence type="predicted"/>
<feature type="chain" id="PRO_5015184690" evidence="1">
    <location>
        <begin position="21"/>
        <end position="359"/>
    </location>
</feature>
<evidence type="ECO:0000313" key="2">
    <source>
        <dbReference type="EMBL" id="PRW45045.1"/>
    </source>
</evidence>
<name>A0A2P6TLA2_CHLSO</name>
<reference evidence="2 3" key="1">
    <citation type="journal article" date="2018" name="Plant J.">
        <title>Genome sequences of Chlorella sorokiniana UTEX 1602 and Micractinium conductrix SAG 241.80: implications to maltose excretion by a green alga.</title>
        <authorList>
            <person name="Arriola M.B."/>
            <person name="Velmurugan N."/>
            <person name="Zhang Y."/>
            <person name="Plunkett M.H."/>
            <person name="Hondzo H."/>
            <person name="Barney B.M."/>
        </authorList>
    </citation>
    <scope>NUCLEOTIDE SEQUENCE [LARGE SCALE GENOMIC DNA]</scope>
    <source>
        <strain evidence="3">UTEX 1602</strain>
    </source>
</reference>
<dbReference type="AlphaFoldDB" id="A0A2P6TLA2"/>
<sequence length="359" mass="37490">MRRLLCLLAVALLAAAPSYCRQLKYDTPSTRCDDDFNAMLQDGACNQGTFSPAQCCAALAEVGDKCLDAIVAAMEQQPEKWSEIAAVTKSLRSECGSSHSTGPGPSDGCVHDFNALVQSGVCGKDSSLSECCAALSEVGSSCLAAVEAAMEEEPEKYADTLSAIKSLRSQCGTGHSSGSGSTTQEECVNGLMEAFDKGGACTSQYATDCCDAMETLGTDCLNWFLEEAAQADKQVHDALYSLLQACGWTSSGSSTRAATEVTTQAMTALQAVGAAKLGAVPQAGPRALIDPSWVVEAPAATAQRTAFSAAMLVKSLPARRDMCCPCEICICPFRVLSAFIDLIASVLCFPCRCCCGCPD</sequence>
<comment type="caution">
    <text evidence="2">The sequence shown here is derived from an EMBL/GenBank/DDBJ whole genome shotgun (WGS) entry which is preliminary data.</text>
</comment>
<accession>A0A2P6TLA2</accession>